<feature type="transmembrane region" description="Helical" evidence="8">
    <location>
        <begin position="224"/>
        <end position="245"/>
    </location>
</feature>
<feature type="transmembrane region" description="Helical" evidence="8">
    <location>
        <begin position="592"/>
        <end position="614"/>
    </location>
</feature>
<keyword evidence="11" id="KW-1185">Reference proteome</keyword>
<keyword evidence="2" id="KW-0328">Glycosyltransferase</keyword>
<dbReference type="InterPro" id="IPR050321">
    <property type="entry name" value="Glycosyltr_2/OpgH_subfam"/>
</dbReference>
<dbReference type="InterPro" id="IPR029044">
    <property type="entry name" value="Nucleotide-diphossugar_trans"/>
</dbReference>
<accession>A0A7W6D0H5</accession>
<keyword evidence="4 8" id="KW-0812">Transmembrane</keyword>
<dbReference type="SUPFAM" id="SSF53448">
    <property type="entry name" value="Nucleotide-diphospho-sugar transferases"/>
    <property type="match status" value="1"/>
</dbReference>
<feature type="domain" description="Glycosyltransferase 2-like" evidence="9">
    <location>
        <begin position="352"/>
        <end position="546"/>
    </location>
</feature>
<gene>
    <name evidence="10" type="ORF">GGQ67_003657</name>
</gene>
<evidence type="ECO:0000256" key="4">
    <source>
        <dbReference type="ARBA" id="ARBA00022692"/>
    </source>
</evidence>
<feature type="transmembrane region" description="Helical" evidence="8">
    <location>
        <begin position="559"/>
        <end position="580"/>
    </location>
</feature>
<keyword evidence="6 8" id="KW-0472">Membrane</keyword>
<dbReference type="PANTHER" id="PTHR43867:SF2">
    <property type="entry name" value="CELLULOSE SYNTHASE CATALYTIC SUBUNIT A [UDP-FORMING]"/>
    <property type="match status" value="1"/>
</dbReference>
<dbReference type="EMBL" id="JACIDW010000013">
    <property type="protein sequence ID" value="MBB3965976.1"/>
    <property type="molecule type" value="Genomic_DNA"/>
</dbReference>
<evidence type="ECO:0000256" key="5">
    <source>
        <dbReference type="ARBA" id="ARBA00022989"/>
    </source>
</evidence>
<sequence length="646" mass="71417">MRIGEYASGGISTRSTTLQQRPKTPISPAVPAGVVDDIRQIEIEALLRLGIGKPTIARAAAAARHNGTSIERELLANRWVDAESYYAALARALRLPFLAQLDPALIHDDQTLDTQLSDTRSVRLDYADKAMIAIVPEAGRLLALARTIEARPGLAERIIVTTPTAMRDAIWRVGATRRVKQSIGTLFEDSGRFSARIVLSGKQGFIAGALLCAFGFAAFSNLPLIAIVHLALSLVYMAAILLRICALRYRRGPQPAPQPTERLPVYSVFVALYKEAEVAGQLVAALKQLNWPTAKLDIKLICEADDHATIAALEKQDLGPQFEIVAVPVAHPRTKPKALNYALGAARGEFLVIYDAEDRPHPDQLRAAYATFLASRNDIACLQAPLIVSNVGGSWISAAFALEYAALFRLLLPMLAKHRLPMPLGGTSNHLRVADLKACGGWDPYNVTEDADLGLRLYRLGYRCGVIDCPTYEDAPTTRDVWLNQRTRWFKGWLQTWLVMMRAPGKLMREMGVWPFVVFQVLIGGMLVASLTHPWMIMLILTAASYMMLGFPMPGTGEALLFLIDVSNMLGSYVVLLVLGRRAMLRDEKRKVGWRWVALPLYWMLISAAAWRAVWQLHFKPFFWDKTPHLPTASPPTMRSAPASSP</sequence>
<comment type="subcellular location">
    <subcellularLocation>
        <location evidence="1">Membrane</location>
        <topology evidence="1">Multi-pass membrane protein</topology>
    </subcellularLocation>
</comment>
<keyword evidence="5 8" id="KW-1133">Transmembrane helix</keyword>
<protein>
    <submittedName>
        <fullName evidence="10">Cellulose synthase/poly-beta-1,6-N-acetylglucosamine synthase-like glycosyltransferase</fullName>
    </submittedName>
</protein>
<keyword evidence="3 10" id="KW-0808">Transferase</keyword>
<dbReference type="Pfam" id="PF13632">
    <property type="entry name" value="Glyco_trans_2_3"/>
    <property type="match status" value="1"/>
</dbReference>
<dbReference type="InterPro" id="IPR001173">
    <property type="entry name" value="Glyco_trans_2-like"/>
</dbReference>
<evidence type="ECO:0000259" key="9">
    <source>
        <dbReference type="Pfam" id="PF13632"/>
    </source>
</evidence>
<dbReference type="GO" id="GO:0016020">
    <property type="term" value="C:membrane"/>
    <property type="evidence" value="ECO:0007669"/>
    <property type="project" value="UniProtKB-SubCell"/>
</dbReference>
<name>A0A7W6D0H5_9HYPH</name>
<dbReference type="AlphaFoldDB" id="A0A7W6D0H5"/>
<dbReference type="GO" id="GO:0016757">
    <property type="term" value="F:glycosyltransferase activity"/>
    <property type="evidence" value="ECO:0007669"/>
    <property type="project" value="UniProtKB-KW"/>
</dbReference>
<dbReference type="Gene3D" id="3.90.550.10">
    <property type="entry name" value="Spore Coat Polysaccharide Biosynthesis Protein SpsA, Chain A"/>
    <property type="match status" value="1"/>
</dbReference>
<proteinExistence type="predicted"/>
<dbReference type="Proteomes" id="UP000582090">
    <property type="component" value="Unassembled WGS sequence"/>
</dbReference>
<evidence type="ECO:0000313" key="10">
    <source>
        <dbReference type="EMBL" id="MBB3965976.1"/>
    </source>
</evidence>
<feature type="transmembrane region" description="Helical" evidence="8">
    <location>
        <begin position="197"/>
        <end position="218"/>
    </location>
</feature>
<evidence type="ECO:0000256" key="6">
    <source>
        <dbReference type="ARBA" id="ARBA00023136"/>
    </source>
</evidence>
<evidence type="ECO:0000256" key="3">
    <source>
        <dbReference type="ARBA" id="ARBA00022679"/>
    </source>
</evidence>
<dbReference type="PANTHER" id="PTHR43867">
    <property type="entry name" value="CELLULOSE SYNTHASE CATALYTIC SUBUNIT A [UDP-FORMING]"/>
    <property type="match status" value="1"/>
</dbReference>
<feature type="compositionally biased region" description="Polar residues" evidence="7">
    <location>
        <begin position="10"/>
        <end position="22"/>
    </location>
</feature>
<dbReference type="RefSeq" id="WP_246400230.1">
    <property type="nucleotide sequence ID" value="NZ_JACIDW010000013.1"/>
</dbReference>
<evidence type="ECO:0000256" key="8">
    <source>
        <dbReference type="SAM" id="Phobius"/>
    </source>
</evidence>
<feature type="region of interest" description="Disordered" evidence="7">
    <location>
        <begin position="1"/>
        <end position="26"/>
    </location>
</feature>
<reference evidence="10 11" key="1">
    <citation type="submission" date="2020-08" db="EMBL/GenBank/DDBJ databases">
        <title>Genomic Encyclopedia of Type Strains, Phase IV (KMG-IV): sequencing the most valuable type-strain genomes for metagenomic binning, comparative biology and taxonomic classification.</title>
        <authorList>
            <person name="Goeker M."/>
        </authorList>
    </citation>
    <scope>NUCLEOTIDE SEQUENCE [LARGE SCALE GENOMIC DNA]</scope>
    <source>
        <strain evidence="10 11">DSM 26575</strain>
    </source>
</reference>
<evidence type="ECO:0000313" key="11">
    <source>
        <dbReference type="Proteomes" id="UP000582090"/>
    </source>
</evidence>
<evidence type="ECO:0000256" key="2">
    <source>
        <dbReference type="ARBA" id="ARBA00022676"/>
    </source>
</evidence>
<organism evidence="10 11">
    <name type="scientific">Rhizobium metallidurans</name>
    <dbReference type="NCBI Taxonomy" id="1265931"/>
    <lineage>
        <taxon>Bacteria</taxon>
        <taxon>Pseudomonadati</taxon>
        <taxon>Pseudomonadota</taxon>
        <taxon>Alphaproteobacteria</taxon>
        <taxon>Hyphomicrobiales</taxon>
        <taxon>Rhizobiaceae</taxon>
        <taxon>Rhizobium/Agrobacterium group</taxon>
        <taxon>Rhizobium</taxon>
    </lineage>
</organism>
<evidence type="ECO:0000256" key="7">
    <source>
        <dbReference type="SAM" id="MobiDB-lite"/>
    </source>
</evidence>
<evidence type="ECO:0000256" key="1">
    <source>
        <dbReference type="ARBA" id="ARBA00004141"/>
    </source>
</evidence>
<comment type="caution">
    <text evidence="10">The sequence shown here is derived from an EMBL/GenBank/DDBJ whole genome shotgun (WGS) entry which is preliminary data.</text>
</comment>
<feature type="transmembrane region" description="Helical" evidence="8">
    <location>
        <begin position="516"/>
        <end position="547"/>
    </location>
</feature>